<dbReference type="AlphaFoldDB" id="A0A7W6J3C1"/>
<evidence type="ECO:0000256" key="1">
    <source>
        <dbReference type="ARBA" id="ARBA00023015"/>
    </source>
</evidence>
<dbReference type="InterPro" id="IPR018060">
    <property type="entry name" value="HTH_AraC"/>
</dbReference>
<gene>
    <name evidence="6" type="ORF">GGR23_001150</name>
</gene>
<feature type="domain" description="HTH araC/xylS-type" evidence="5">
    <location>
        <begin position="227"/>
        <end position="325"/>
    </location>
</feature>
<name>A0A7W6J3C1_9HYPH</name>
<organism evidence="6 7">
    <name type="scientific">Gellertiella hungarica</name>
    <dbReference type="NCBI Taxonomy" id="1572859"/>
    <lineage>
        <taxon>Bacteria</taxon>
        <taxon>Pseudomonadati</taxon>
        <taxon>Pseudomonadota</taxon>
        <taxon>Alphaproteobacteria</taxon>
        <taxon>Hyphomicrobiales</taxon>
        <taxon>Rhizobiaceae</taxon>
        <taxon>Gellertiella</taxon>
    </lineage>
</organism>
<dbReference type="Gene3D" id="1.10.10.60">
    <property type="entry name" value="Homeodomain-like"/>
    <property type="match status" value="1"/>
</dbReference>
<protein>
    <submittedName>
        <fullName evidence="6">Transcriptional regulator GlxA family with amidase domain</fullName>
    </submittedName>
</protein>
<comment type="caution">
    <text evidence="6">The sequence shown here is derived from an EMBL/GenBank/DDBJ whole genome shotgun (WGS) entry which is preliminary data.</text>
</comment>
<keyword evidence="1" id="KW-0805">Transcription regulation</keyword>
<feature type="compositionally biased region" description="Basic and acidic residues" evidence="4">
    <location>
        <begin position="340"/>
        <end position="357"/>
    </location>
</feature>
<dbReference type="InterPro" id="IPR009057">
    <property type="entry name" value="Homeodomain-like_sf"/>
</dbReference>
<dbReference type="PROSITE" id="PS00041">
    <property type="entry name" value="HTH_ARAC_FAMILY_1"/>
    <property type="match status" value="1"/>
</dbReference>
<dbReference type="EMBL" id="JACIEZ010000002">
    <property type="protein sequence ID" value="MBB4063973.1"/>
    <property type="molecule type" value="Genomic_DNA"/>
</dbReference>
<dbReference type="PANTHER" id="PTHR43130:SF3">
    <property type="entry name" value="HTH-TYPE TRANSCRIPTIONAL REGULATOR RV1931C"/>
    <property type="match status" value="1"/>
</dbReference>
<accession>A0A7W6J3C1</accession>
<dbReference type="CDD" id="cd03136">
    <property type="entry name" value="GATase1_AraC_ArgR_like"/>
    <property type="match status" value="1"/>
</dbReference>
<evidence type="ECO:0000313" key="7">
    <source>
        <dbReference type="Proteomes" id="UP000528286"/>
    </source>
</evidence>
<dbReference type="Proteomes" id="UP000528286">
    <property type="component" value="Unassembled WGS sequence"/>
</dbReference>
<proteinExistence type="predicted"/>
<dbReference type="PANTHER" id="PTHR43130">
    <property type="entry name" value="ARAC-FAMILY TRANSCRIPTIONAL REGULATOR"/>
    <property type="match status" value="1"/>
</dbReference>
<evidence type="ECO:0000256" key="2">
    <source>
        <dbReference type="ARBA" id="ARBA00023125"/>
    </source>
</evidence>
<evidence type="ECO:0000259" key="5">
    <source>
        <dbReference type="PROSITE" id="PS01124"/>
    </source>
</evidence>
<reference evidence="6 7" key="1">
    <citation type="submission" date="2020-08" db="EMBL/GenBank/DDBJ databases">
        <title>Genomic Encyclopedia of Type Strains, Phase IV (KMG-IV): sequencing the most valuable type-strain genomes for metagenomic binning, comparative biology and taxonomic classification.</title>
        <authorList>
            <person name="Goeker M."/>
        </authorList>
    </citation>
    <scope>NUCLEOTIDE SEQUENCE [LARGE SCALE GENOMIC DNA]</scope>
    <source>
        <strain evidence="6 7">DSM 29853</strain>
    </source>
</reference>
<dbReference type="Pfam" id="PF12833">
    <property type="entry name" value="HTH_18"/>
    <property type="match status" value="1"/>
</dbReference>
<dbReference type="Gene3D" id="3.40.50.880">
    <property type="match status" value="1"/>
</dbReference>
<evidence type="ECO:0000256" key="3">
    <source>
        <dbReference type="ARBA" id="ARBA00023163"/>
    </source>
</evidence>
<evidence type="ECO:0000256" key="4">
    <source>
        <dbReference type="SAM" id="MobiDB-lite"/>
    </source>
</evidence>
<keyword evidence="2" id="KW-0238">DNA-binding</keyword>
<sequence>MTAPFSSPRSFVFYIVPDFTMLAFTSAIEALRLANAVLGQEVYSWRIASADGLPVRASCGLTITPDNSVTVERALLLTERRPSMIVVCSGWNVEKHVSKSTAAWLRESRKRGIELAGVCTGAYILADAHLLEGKRCTIHWENLPVFAENFGGINCHTGLMESDGGIHSCAGGAACFDMMMHLIGRDFGPKVVSAVMDQAMVDRVRAPTERQRMPLTVKLNSLNPKILKAIELMEEHLSDRLPMEEIAAAVCLSRRQVERLFQTELETSPSRYYLQLRLERARLLVTQSAMQIVEIAVACGFVSASHFSKCYRQFHGISPQETREQRQPSVQMPALRKSHPAGERLHMMPEDELRRVA</sequence>
<dbReference type="SUPFAM" id="SSF46689">
    <property type="entry name" value="Homeodomain-like"/>
    <property type="match status" value="2"/>
</dbReference>
<evidence type="ECO:0000313" key="6">
    <source>
        <dbReference type="EMBL" id="MBB4063973.1"/>
    </source>
</evidence>
<keyword evidence="7" id="KW-1185">Reference proteome</keyword>
<dbReference type="GO" id="GO:0003700">
    <property type="term" value="F:DNA-binding transcription factor activity"/>
    <property type="evidence" value="ECO:0007669"/>
    <property type="project" value="InterPro"/>
</dbReference>
<dbReference type="GO" id="GO:0043565">
    <property type="term" value="F:sequence-specific DNA binding"/>
    <property type="evidence" value="ECO:0007669"/>
    <property type="project" value="InterPro"/>
</dbReference>
<dbReference type="SUPFAM" id="SSF52317">
    <property type="entry name" value="Class I glutamine amidotransferase-like"/>
    <property type="match status" value="1"/>
</dbReference>
<dbReference type="InterPro" id="IPR002818">
    <property type="entry name" value="DJ-1/PfpI"/>
</dbReference>
<dbReference type="InterPro" id="IPR018062">
    <property type="entry name" value="HTH_AraC-typ_CS"/>
</dbReference>
<dbReference type="PROSITE" id="PS01124">
    <property type="entry name" value="HTH_ARAC_FAMILY_2"/>
    <property type="match status" value="1"/>
</dbReference>
<dbReference type="PRINTS" id="PR00032">
    <property type="entry name" value="HTHARAC"/>
</dbReference>
<dbReference type="InterPro" id="IPR029062">
    <property type="entry name" value="Class_I_gatase-like"/>
</dbReference>
<keyword evidence="3" id="KW-0804">Transcription</keyword>
<dbReference type="Pfam" id="PF01965">
    <property type="entry name" value="DJ-1_PfpI"/>
    <property type="match status" value="1"/>
</dbReference>
<dbReference type="InterPro" id="IPR052158">
    <property type="entry name" value="INH-QAR"/>
</dbReference>
<dbReference type="SMART" id="SM00342">
    <property type="entry name" value="HTH_ARAC"/>
    <property type="match status" value="1"/>
</dbReference>
<dbReference type="InterPro" id="IPR020449">
    <property type="entry name" value="Tscrpt_reg_AraC-type_HTH"/>
</dbReference>
<feature type="region of interest" description="Disordered" evidence="4">
    <location>
        <begin position="318"/>
        <end position="357"/>
    </location>
</feature>
<dbReference type="RefSeq" id="WP_183365195.1">
    <property type="nucleotide sequence ID" value="NZ_JACIEZ010000002.1"/>
</dbReference>